<keyword evidence="15 27" id="KW-0727">SH2 domain</keyword>
<dbReference type="FunFam" id="1.10.287.160:FF:000005">
    <property type="entry name" value="Tyrosine-protein kinase"/>
    <property type="match status" value="1"/>
</dbReference>
<evidence type="ECO:0000256" key="29">
    <source>
        <dbReference type="PROSITE-ProRule" id="PRU10141"/>
    </source>
</evidence>
<evidence type="ECO:0000256" key="15">
    <source>
        <dbReference type="ARBA" id="ARBA00022999"/>
    </source>
</evidence>
<dbReference type="GO" id="GO:0038109">
    <property type="term" value="P:Kit signaling pathway"/>
    <property type="evidence" value="ECO:0007669"/>
    <property type="project" value="Ensembl"/>
</dbReference>
<dbReference type="STRING" id="9531.ENSCATP00000037845"/>
<dbReference type="Gene3D" id="1.20.1270.60">
    <property type="entry name" value="Arfaptin homology (AH) domain/BAR domain"/>
    <property type="match status" value="1"/>
</dbReference>
<dbReference type="InterPro" id="IPR050198">
    <property type="entry name" value="Non-receptor_tyrosine_kinases"/>
</dbReference>
<reference evidence="34" key="1">
    <citation type="submission" date="2025-08" db="UniProtKB">
        <authorList>
            <consortium name="Ensembl"/>
        </authorList>
    </citation>
    <scope>IDENTIFICATION</scope>
</reference>
<dbReference type="GO" id="GO:0048008">
    <property type="term" value="P:platelet-derived growth factor receptor signaling pathway"/>
    <property type="evidence" value="ECO:0007669"/>
    <property type="project" value="Ensembl"/>
</dbReference>
<dbReference type="GO" id="GO:0015630">
    <property type="term" value="C:microtubule cytoskeleton"/>
    <property type="evidence" value="ECO:0007669"/>
    <property type="project" value="Ensembl"/>
</dbReference>
<dbReference type="InterPro" id="IPR001060">
    <property type="entry name" value="FCH_dom"/>
</dbReference>
<dbReference type="PROSITE" id="PS50001">
    <property type="entry name" value="SH2"/>
    <property type="match status" value="1"/>
</dbReference>
<evidence type="ECO:0000256" key="8">
    <source>
        <dbReference type="ARBA" id="ARBA00022490"/>
    </source>
</evidence>
<dbReference type="GO" id="GO:0030036">
    <property type="term" value="P:actin cytoskeleton organization"/>
    <property type="evidence" value="ECO:0007669"/>
    <property type="project" value="Ensembl"/>
</dbReference>
<name>A0A2K5NKC8_CERAT</name>
<evidence type="ECO:0000256" key="9">
    <source>
        <dbReference type="ARBA" id="ARBA00022553"/>
    </source>
</evidence>
<dbReference type="PROSITE" id="PS00107">
    <property type="entry name" value="PROTEIN_KINASE_ATP"/>
    <property type="match status" value="1"/>
</dbReference>
<comment type="subcellular location">
    <subcellularLocation>
        <location evidence="3">Cell junction</location>
    </subcellularLocation>
    <subcellularLocation>
        <location evidence="5">Cell membrane</location>
        <topology evidence="5">Peripheral membrane protein</topology>
        <orientation evidence="5">Cytoplasmic side</orientation>
    </subcellularLocation>
    <subcellularLocation>
        <location evidence="4">Cell projection</location>
    </subcellularLocation>
    <subcellularLocation>
        <location evidence="6">Cytoplasm</location>
        <location evidence="6">Cell cortex</location>
    </subcellularLocation>
    <subcellularLocation>
        <location evidence="2 24">Cytoplasm</location>
        <location evidence="2 24">Cytoskeleton</location>
    </subcellularLocation>
    <subcellularLocation>
        <location evidence="1">Nucleus</location>
    </subcellularLocation>
</comment>
<dbReference type="PIRSF" id="PIRSF000632">
    <property type="entry name" value="TyrPK_fps"/>
    <property type="match status" value="1"/>
</dbReference>
<proteinExistence type="inferred from homology"/>
<dbReference type="PRINTS" id="PR00401">
    <property type="entry name" value="SH2DOMAIN"/>
</dbReference>
<feature type="binding site" evidence="26">
    <location>
        <begin position="569"/>
        <end position="577"/>
    </location>
    <ligand>
        <name>ATP</name>
        <dbReference type="ChEBI" id="CHEBI:30616"/>
    </ligand>
</feature>
<dbReference type="GeneTree" id="ENSGT00940000154997"/>
<evidence type="ECO:0000256" key="28">
    <source>
        <dbReference type="PROSITE-ProRule" id="PRU01077"/>
    </source>
</evidence>
<dbReference type="GO" id="GO:0005829">
    <property type="term" value="C:cytosol"/>
    <property type="evidence" value="ECO:0007669"/>
    <property type="project" value="Ensembl"/>
</dbReference>
<dbReference type="Pfam" id="PF00017">
    <property type="entry name" value="SH2"/>
    <property type="match status" value="1"/>
</dbReference>
<dbReference type="GO" id="GO:0034446">
    <property type="term" value="P:substrate adhesion-dependent cell spreading"/>
    <property type="evidence" value="ECO:0007669"/>
    <property type="project" value="Ensembl"/>
</dbReference>
<dbReference type="GO" id="GO:0034614">
    <property type="term" value="P:cellular response to reactive oxygen species"/>
    <property type="evidence" value="ECO:0007669"/>
    <property type="project" value="Ensembl"/>
</dbReference>
<feature type="coiled-coil region" evidence="30">
    <location>
        <begin position="126"/>
        <end position="167"/>
    </location>
</feature>
<dbReference type="Pfam" id="PF07714">
    <property type="entry name" value="PK_Tyr_Ser-Thr"/>
    <property type="match status" value="1"/>
</dbReference>
<evidence type="ECO:0000256" key="16">
    <source>
        <dbReference type="ARBA" id="ARBA00023054"/>
    </source>
</evidence>
<dbReference type="SMART" id="SM00219">
    <property type="entry name" value="TyrKc"/>
    <property type="match status" value="1"/>
</dbReference>
<evidence type="ECO:0000256" key="24">
    <source>
        <dbReference type="PIRNR" id="PIRNR000632"/>
    </source>
</evidence>
<dbReference type="InterPro" id="IPR017441">
    <property type="entry name" value="Protein_kinase_ATP_BS"/>
</dbReference>
<keyword evidence="17" id="KW-0446">Lipid-binding</keyword>
<dbReference type="SMART" id="SM00055">
    <property type="entry name" value="FCH"/>
    <property type="match status" value="1"/>
</dbReference>
<feature type="active site" description="Proton acceptor" evidence="25">
    <location>
        <position position="684"/>
    </location>
</feature>
<dbReference type="GO" id="GO:0050904">
    <property type="term" value="P:diapedesis"/>
    <property type="evidence" value="ECO:0007669"/>
    <property type="project" value="Ensembl"/>
</dbReference>
<dbReference type="RefSeq" id="XP_011895334.1">
    <property type="nucleotide sequence ID" value="XM_012039944.1"/>
</dbReference>
<keyword evidence="12 24" id="KW-0418">Kinase</keyword>
<evidence type="ECO:0000256" key="4">
    <source>
        <dbReference type="ARBA" id="ARBA00004316"/>
    </source>
</evidence>
<dbReference type="InterPro" id="IPR035849">
    <property type="entry name" value="Fes/Fps/Fer_SH2"/>
</dbReference>
<dbReference type="FunFam" id="1.10.510.10:FF:000622">
    <property type="entry name" value="Tyrosine-protein kinase"/>
    <property type="match status" value="1"/>
</dbReference>
<dbReference type="GO" id="GO:0005634">
    <property type="term" value="C:nucleus"/>
    <property type="evidence" value="ECO:0007669"/>
    <property type="project" value="UniProtKB-SubCell"/>
</dbReference>
<dbReference type="Gene3D" id="1.10.510.10">
    <property type="entry name" value="Transferase(Phosphotransferase) domain 1"/>
    <property type="match status" value="1"/>
</dbReference>
<feature type="coiled-coil region" evidence="30">
    <location>
        <begin position="302"/>
        <end position="380"/>
    </location>
</feature>
<feature type="domain" description="F-BAR" evidence="33">
    <location>
        <begin position="1"/>
        <end position="259"/>
    </location>
</feature>
<dbReference type="EC" id="2.7.10.2" evidence="24"/>
<feature type="binding site" evidence="26 29">
    <location>
        <position position="591"/>
    </location>
    <ligand>
        <name>ATP</name>
        <dbReference type="ChEBI" id="CHEBI:30616"/>
    </ligand>
</feature>
<dbReference type="FunFam" id="3.30.200.20:FF:000089">
    <property type="entry name" value="Tyrosine-protein kinase"/>
    <property type="match status" value="1"/>
</dbReference>
<dbReference type="OrthoDB" id="546826at2759"/>
<dbReference type="InterPro" id="IPR016250">
    <property type="entry name" value="Tyr-prot_kinase_Fes/Fps"/>
</dbReference>
<dbReference type="GO" id="GO:0070102">
    <property type="term" value="P:interleukin-6-mediated signaling pathway"/>
    <property type="evidence" value="ECO:0007669"/>
    <property type="project" value="Ensembl"/>
</dbReference>
<dbReference type="KEGG" id="caty:105576654"/>
<dbReference type="PRINTS" id="PR00109">
    <property type="entry name" value="TYRKINASE"/>
</dbReference>
<gene>
    <name evidence="34" type="primary">FER</name>
</gene>
<dbReference type="GO" id="GO:0033007">
    <property type="term" value="P:negative regulation of mast cell activation involved in immune response"/>
    <property type="evidence" value="ECO:0007669"/>
    <property type="project" value="Ensembl"/>
</dbReference>
<evidence type="ECO:0000313" key="34">
    <source>
        <dbReference type="Ensembl" id="ENSCATP00000037845.1"/>
    </source>
</evidence>
<dbReference type="RefSeq" id="XP_011895333.1">
    <property type="nucleotide sequence ID" value="XM_012039943.1"/>
</dbReference>
<comment type="catalytic activity">
    <reaction evidence="23 24">
        <text>L-tyrosyl-[protein] + ATP = O-phospho-L-tyrosyl-[protein] + ADP + H(+)</text>
        <dbReference type="Rhea" id="RHEA:10596"/>
        <dbReference type="Rhea" id="RHEA-COMP:10136"/>
        <dbReference type="Rhea" id="RHEA-COMP:20101"/>
        <dbReference type="ChEBI" id="CHEBI:15378"/>
        <dbReference type="ChEBI" id="CHEBI:30616"/>
        <dbReference type="ChEBI" id="CHEBI:46858"/>
        <dbReference type="ChEBI" id="CHEBI:61978"/>
        <dbReference type="ChEBI" id="CHEBI:456216"/>
        <dbReference type="EC" id="2.7.10.2"/>
    </reaction>
</comment>
<evidence type="ECO:0000256" key="23">
    <source>
        <dbReference type="ARBA" id="ARBA00051245"/>
    </source>
</evidence>
<dbReference type="GO" id="GO:0000226">
    <property type="term" value="P:microtubule cytoskeleton organization"/>
    <property type="evidence" value="ECO:0007669"/>
    <property type="project" value="Ensembl"/>
</dbReference>
<dbReference type="CDD" id="cd10361">
    <property type="entry name" value="SH2_Fps_family"/>
    <property type="match status" value="1"/>
</dbReference>
<reference evidence="34" key="2">
    <citation type="submission" date="2025-09" db="UniProtKB">
        <authorList>
            <consortium name="Ensembl"/>
        </authorList>
    </citation>
    <scope>IDENTIFICATION</scope>
</reference>
<dbReference type="GO" id="GO:0015629">
    <property type="term" value="C:actin cytoskeleton"/>
    <property type="evidence" value="ECO:0007669"/>
    <property type="project" value="Ensembl"/>
</dbReference>
<dbReference type="Pfam" id="PF00611">
    <property type="entry name" value="FCH"/>
    <property type="match status" value="1"/>
</dbReference>
<keyword evidence="8 24" id="KW-0963">Cytoplasm</keyword>
<evidence type="ECO:0000256" key="30">
    <source>
        <dbReference type="SAM" id="Coils"/>
    </source>
</evidence>
<feature type="domain" description="SH2" evidence="31">
    <location>
        <begin position="460"/>
        <end position="550"/>
    </location>
</feature>
<keyword evidence="14" id="KW-0965">Cell junction</keyword>
<dbReference type="InterPro" id="IPR031160">
    <property type="entry name" value="F_BAR_dom"/>
</dbReference>
<evidence type="ECO:0000259" key="32">
    <source>
        <dbReference type="PROSITE" id="PS50011"/>
    </source>
</evidence>
<dbReference type="Bgee" id="ENSCATG00000041630">
    <property type="expression patterns" value="Expressed in heart and 12 other cell types or tissues"/>
</dbReference>
<keyword evidence="18" id="KW-0472">Membrane</keyword>
<evidence type="ECO:0000256" key="7">
    <source>
        <dbReference type="ARBA" id="ARBA00022475"/>
    </source>
</evidence>
<dbReference type="GO" id="GO:0010762">
    <property type="term" value="P:regulation of fibroblast migration"/>
    <property type="evidence" value="ECO:0007669"/>
    <property type="project" value="Ensembl"/>
</dbReference>
<dbReference type="FunFam" id="1.20.1270.60:FF:000029">
    <property type="entry name" value="Tyrosine-protein kinase"/>
    <property type="match status" value="1"/>
</dbReference>
<dbReference type="RefSeq" id="XP_011895331.1">
    <property type="nucleotide sequence ID" value="XM_012039941.1"/>
</dbReference>
<dbReference type="GO" id="GO:0044331">
    <property type="term" value="P:cell-cell adhesion mediated by cadherin"/>
    <property type="evidence" value="ECO:0007669"/>
    <property type="project" value="Ensembl"/>
</dbReference>
<dbReference type="SUPFAM" id="SSF103657">
    <property type="entry name" value="BAR/IMD domain-like"/>
    <property type="match status" value="1"/>
</dbReference>
<dbReference type="GO" id="GO:0000785">
    <property type="term" value="C:chromatin"/>
    <property type="evidence" value="ECO:0007669"/>
    <property type="project" value="Ensembl"/>
</dbReference>
<evidence type="ECO:0000256" key="11">
    <source>
        <dbReference type="ARBA" id="ARBA00022741"/>
    </source>
</evidence>
<dbReference type="GO" id="GO:0008284">
    <property type="term" value="P:positive regulation of cell population proliferation"/>
    <property type="evidence" value="ECO:0007669"/>
    <property type="project" value="Ensembl"/>
</dbReference>
<dbReference type="GO" id="GO:0008157">
    <property type="term" value="F:protein phosphatase 1 binding"/>
    <property type="evidence" value="ECO:0007669"/>
    <property type="project" value="Ensembl"/>
</dbReference>
<dbReference type="GO" id="GO:0009898">
    <property type="term" value="C:cytoplasmic side of plasma membrane"/>
    <property type="evidence" value="ECO:0007669"/>
    <property type="project" value="Ensembl"/>
</dbReference>
<keyword evidence="20 24" id="KW-0206">Cytoskeleton</keyword>
<protein>
    <recommendedName>
        <fullName evidence="24">Tyrosine-protein kinase</fullName>
        <ecNumber evidence="24">2.7.10.2</ecNumber>
    </recommendedName>
</protein>
<evidence type="ECO:0000256" key="6">
    <source>
        <dbReference type="ARBA" id="ARBA00004544"/>
    </source>
</evidence>
<dbReference type="PANTHER" id="PTHR24418">
    <property type="entry name" value="TYROSINE-PROTEIN KINASE"/>
    <property type="match status" value="1"/>
</dbReference>
<keyword evidence="10 24" id="KW-0808">Transferase</keyword>
<dbReference type="SUPFAM" id="SSF55550">
    <property type="entry name" value="SH2 domain"/>
    <property type="match status" value="1"/>
</dbReference>
<keyword evidence="11 24" id="KW-0547">Nucleotide-binding</keyword>
<keyword evidence="13 24" id="KW-0067">ATP-binding</keyword>
<evidence type="ECO:0000256" key="13">
    <source>
        <dbReference type="ARBA" id="ARBA00022840"/>
    </source>
</evidence>
<dbReference type="PROSITE" id="PS00109">
    <property type="entry name" value="PROTEIN_KINASE_TYR"/>
    <property type="match status" value="1"/>
</dbReference>
<dbReference type="RefSeq" id="XP_011895332.1">
    <property type="nucleotide sequence ID" value="XM_012039942.1"/>
</dbReference>
<comment type="similarity">
    <text evidence="24">Belongs to the protein kinase superfamily. Tyr protein kinase family. Fes/fps subfamily.</text>
</comment>
<feature type="domain" description="Protein kinase" evidence="32">
    <location>
        <begin position="563"/>
        <end position="816"/>
    </location>
</feature>
<dbReference type="InterPro" id="IPR000980">
    <property type="entry name" value="SH2"/>
</dbReference>
<keyword evidence="35" id="KW-1185">Reference proteome</keyword>
<dbReference type="GO" id="GO:0008286">
    <property type="term" value="P:insulin receptor signaling pathway"/>
    <property type="evidence" value="ECO:0007669"/>
    <property type="project" value="Ensembl"/>
</dbReference>
<keyword evidence="16 28" id="KW-0175">Coiled coil</keyword>
<dbReference type="GO" id="GO:0006935">
    <property type="term" value="P:chemotaxis"/>
    <property type="evidence" value="ECO:0007669"/>
    <property type="project" value="Ensembl"/>
</dbReference>
<evidence type="ECO:0000256" key="26">
    <source>
        <dbReference type="PIRSR" id="PIRSR000632-2"/>
    </source>
</evidence>
<evidence type="ECO:0000259" key="33">
    <source>
        <dbReference type="PROSITE" id="PS51741"/>
    </source>
</evidence>
<dbReference type="PROSITE" id="PS51741">
    <property type="entry name" value="F_BAR"/>
    <property type="match status" value="1"/>
</dbReference>
<dbReference type="GO" id="GO:0051897">
    <property type="term" value="P:positive regulation of phosphatidylinositol 3-kinase/protein kinase B signal transduction"/>
    <property type="evidence" value="ECO:0007669"/>
    <property type="project" value="Ensembl"/>
</dbReference>
<evidence type="ECO:0000256" key="17">
    <source>
        <dbReference type="ARBA" id="ARBA00023121"/>
    </source>
</evidence>
<dbReference type="GO" id="GO:0036119">
    <property type="term" value="P:response to platelet-derived growth factor"/>
    <property type="evidence" value="ECO:0007669"/>
    <property type="project" value="Ensembl"/>
</dbReference>
<dbReference type="GO" id="GO:0008289">
    <property type="term" value="F:lipid binding"/>
    <property type="evidence" value="ECO:0007669"/>
    <property type="project" value="UniProtKB-KW"/>
</dbReference>
<evidence type="ECO:0000256" key="21">
    <source>
        <dbReference type="ARBA" id="ARBA00023242"/>
    </source>
</evidence>
<dbReference type="InterPro" id="IPR020635">
    <property type="entry name" value="Tyr_kinase_cat_dom"/>
</dbReference>
<dbReference type="GO" id="GO:0070161">
    <property type="term" value="C:anchoring junction"/>
    <property type="evidence" value="ECO:0007669"/>
    <property type="project" value="UniProtKB-SubCell"/>
</dbReference>
<dbReference type="InterPro" id="IPR001245">
    <property type="entry name" value="Ser-Thr/Tyr_kinase_cat_dom"/>
</dbReference>
<evidence type="ECO:0000256" key="3">
    <source>
        <dbReference type="ARBA" id="ARBA00004282"/>
    </source>
</evidence>
<evidence type="ECO:0000256" key="22">
    <source>
        <dbReference type="ARBA" id="ARBA00023273"/>
    </source>
</evidence>
<evidence type="ECO:0000256" key="1">
    <source>
        <dbReference type="ARBA" id="ARBA00004123"/>
    </source>
</evidence>
<dbReference type="GO" id="GO:0038095">
    <property type="term" value="P:Fc-epsilon receptor signaling pathway"/>
    <property type="evidence" value="ECO:0007669"/>
    <property type="project" value="Ensembl"/>
</dbReference>
<evidence type="ECO:0000259" key="31">
    <source>
        <dbReference type="PROSITE" id="PS50001"/>
    </source>
</evidence>
<accession>A0A2K5NKC8</accession>
<dbReference type="GO" id="GO:0004715">
    <property type="term" value="F:non-membrane spanning protein tyrosine kinase activity"/>
    <property type="evidence" value="ECO:0007669"/>
    <property type="project" value="UniProtKB-EC"/>
</dbReference>
<evidence type="ECO:0000256" key="20">
    <source>
        <dbReference type="ARBA" id="ARBA00023212"/>
    </source>
</evidence>
<dbReference type="GO" id="GO:0030335">
    <property type="term" value="P:positive regulation of cell migration"/>
    <property type="evidence" value="ECO:0007669"/>
    <property type="project" value="Ensembl"/>
</dbReference>
<dbReference type="Proteomes" id="UP000233060">
    <property type="component" value="Unassembled WGS sequence"/>
</dbReference>
<evidence type="ECO:0000256" key="12">
    <source>
        <dbReference type="ARBA" id="ARBA00022777"/>
    </source>
</evidence>
<dbReference type="InterPro" id="IPR027267">
    <property type="entry name" value="AH/BAR_dom_sf"/>
</dbReference>
<keyword evidence="7" id="KW-1003">Cell membrane</keyword>
<dbReference type="GO" id="GO:0032496">
    <property type="term" value="P:response to lipopolysaccharide"/>
    <property type="evidence" value="ECO:0007669"/>
    <property type="project" value="Ensembl"/>
</dbReference>
<dbReference type="Gene3D" id="3.30.505.10">
    <property type="entry name" value="SH2 domain"/>
    <property type="match status" value="1"/>
</dbReference>
<organism evidence="34 35">
    <name type="scientific">Cercocebus atys</name>
    <name type="common">Sooty mangabey</name>
    <name type="synonym">Cercocebus torquatus atys</name>
    <dbReference type="NCBI Taxonomy" id="9531"/>
    <lineage>
        <taxon>Eukaryota</taxon>
        <taxon>Metazoa</taxon>
        <taxon>Chordata</taxon>
        <taxon>Craniata</taxon>
        <taxon>Vertebrata</taxon>
        <taxon>Euteleostomi</taxon>
        <taxon>Mammalia</taxon>
        <taxon>Eutheria</taxon>
        <taxon>Euarchontoglires</taxon>
        <taxon>Primates</taxon>
        <taxon>Haplorrhini</taxon>
        <taxon>Catarrhini</taxon>
        <taxon>Cercopithecidae</taxon>
        <taxon>Cercopithecinae</taxon>
        <taxon>Cercocebus</taxon>
    </lineage>
</organism>
<evidence type="ECO:0000256" key="14">
    <source>
        <dbReference type="ARBA" id="ARBA00022949"/>
    </source>
</evidence>
<dbReference type="GO" id="GO:0010591">
    <property type="term" value="P:regulation of lamellipodium assembly"/>
    <property type="evidence" value="ECO:0007669"/>
    <property type="project" value="Ensembl"/>
</dbReference>
<dbReference type="Gene3D" id="1.10.287.160">
    <property type="entry name" value="HR1 repeat"/>
    <property type="match status" value="1"/>
</dbReference>
<evidence type="ECO:0000256" key="10">
    <source>
        <dbReference type="ARBA" id="ARBA00022679"/>
    </source>
</evidence>
<dbReference type="GO" id="GO:0035426">
    <property type="term" value="P:extracellular matrix-cell signaling"/>
    <property type="evidence" value="ECO:0007669"/>
    <property type="project" value="Ensembl"/>
</dbReference>
<evidence type="ECO:0000256" key="18">
    <source>
        <dbReference type="ARBA" id="ARBA00023136"/>
    </source>
</evidence>
<dbReference type="RefSeq" id="XP_011895335.1">
    <property type="nucleotide sequence ID" value="XM_012039945.1"/>
</dbReference>
<dbReference type="SMART" id="SM00252">
    <property type="entry name" value="SH2"/>
    <property type="match status" value="1"/>
</dbReference>
<dbReference type="GO" id="GO:0036006">
    <property type="term" value="P:cellular response to macrophage colony-stimulating factor stimulus"/>
    <property type="evidence" value="ECO:0007669"/>
    <property type="project" value="Ensembl"/>
</dbReference>
<evidence type="ECO:0000313" key="35">
    <source>
        <dbReference type="Proteomes" id="UP000233060"/>
    </source>
</evidence>
<evidence type="ECO:0000256" key="19">
    <source>
        <dbReference type="ARBA" id="ARBA00023137"/>
    </source>
</evidence>
<dbReference type="InterPro" id="IPR008266">
    <property type="entry name" value="Tyr_kinase_AS"/>
</dbReference>
<dbReference type="GO" id="GO:0030027">
    <property type="term" value="C:lamellipodium"/>
    <property type="evidence" value="ECO:0007669"/>
    <property type="project" value="Ensembl"/>
</dbReference>
<evidence type="ECO:0000256" key="2">
    <source>
        <dbReference type="ARBA" id="ARBA00004245"/>
    </source>
</evidence>
<keyword evidence="21" id="KW-0539">Nucleus</keyword>
<dbReference type="FunFam" id="3.30.505.10:FF:000020">
    <property type="entry name" value="Tyrosine-protein kinase"/>
    <property type="match status" value="1"/>
</dbReference>
<evidence type="ECO:0000256" key="5">
    <source>
        <dbReference type="ARBA" id="ARBA00004413"/>
    </source>
</evidence>
<sequence>MGFGSDLKNSHEAVLKLQDWELRLLETVKKFMALRIKSDKEYASTLQNLCNQVDKESTVQMNYVSNVSKSWLLMIQQTEQLSRIMKTHAEDLNSGPLHRLTMMIKDKQQVKKSYLGVHQQIEAEMIKVTKTELEKLKSSYRQLIKEMNSAKEKYKEALAKGKETEKAKERYDKATMKLHMLHNQYVLALKGAQLHQNQYYDITLPLLLDSLQKMQEEMIKALKGIFDEYSQITSLVTEEIVNVHKEIQMSVEQIDPSTEYNNFIDVHRTTADKEQEIEFDTSLLEENENLQANEIMWNNLTAESLQVMLKTLAEELMQTQQMLLNKEEAVLELEKRIEESSETCEKKSDIVLLLSQKQALEELKQSVQQLRCTEAKFSAQKELLEQKVQENDGKEPPPVVNYEEDARSVTSMERKERLSKFESIRHSIAGIIRSPKSALSSSALSDMISISEKPLAEQDWYHGAIPRIEAQELLKKQGDFLVRESHGKPGEYVLSVYSDGQRRHFIIQYVDNMYRFEGTGFSNIPQLIDHHYTTKQVITKKSGVVLLNPIPKDKKWILSHEDVTLGELLGKGNFGEVYKGTLKDKTSVAVKTCKEDLPQELKIKFLQEAKILKQYDHPNIVKLIGVCTQRQPVYIIMELVSGGDFLTFLRRKKDELKLKQLVKFSLDAAAGMLYLESKNCIHRDLAARNCLVGENNVLKISDFGMSRQEDGGVYSSSGLKQIPIKWTAPEALNYGRYSSESDVWSFGILLWETFSLGVCPYPGMTNQQAREQVERGYRMSAPQNCPEDIFKIMMKCWDYKPENRPKFSELQKELTIIKKKLT</sequence>
<dbReference type="Ensembl" id="ENSCATT00000062146.1">
    <property type="protein sequence ID" value="ENSCATP00000037845.1"/>
    <property type="gene ID" value="ENSCATG00000041630.1"/>
</dbReference>
<dbReference type="GO" id="GO:0030838">
    <property type="term" value="P:positive regulation of actin filament polymerization"/>
    <property type="evidence" value="ECO:0007669"/>
    <property type="project" value="Ensembl"/>
</dbReference>
<dbReference type="CTD" id="2241"/>
<evidence type="ECO:0000256" key="25">
    <source>
        <dbReference type="PIRSR" id="PIRSR000632-1"/>
    </source>
</evidence>
<keyword evidence="9" id="KW-0597">Phosphoprotein</keyword>
<dbReference type="InterPro" id="IPR011009">
    <property type="entry name" value="Kinase-like_dom_sf"/>
</dbReference>
<dbReference type="GO" id="GO:0005938">
    <property type="term" value="C:cell cortex"/>
    <property type="evidence" value="ECO:0007669"/>
    <property type="project" value="UniProtKB-SubCell"/>
</dbReference>
<dbReference type="InterPro" id="IPR000719">
    <property type="entry name" value="Prot_kinase_dom"/>
</dbReference>
<dbReference type="PROSITE" id="PS50011">
    <property type="entry name" value="PROTEIN_KINASE_DOM"/>
    <property type="match status" value="1"/>
</dbReference>
<keyword evidence="22" id="KW-0966">Cell projection</keyword>
<dbReference type="InterPro" id="IPR037452">
    <property type="entry name" value="Fer_F-BAR"/>
</dbReference>
<dbReference type="SUPFAM" id="SSF56112">
    <property type="entry name" value="Protein kinase-like (PK-like)"/>
    <property type="match status" value="1"/>
</dbReference>
<dbReference type="GeneID" id="105576654"/>
<dbReference type="CDD" id="cd07686">
    <property type="entry name" value="F-BAR_Fer"/>
    <property type="match status" value="1"/>
</dbReference>
<keyword evidence="19 24" id="KW-0829">Tyrosine-protein kinase</keyword>
<dbReference type="GO" id="GO:0042058">
    <property type="term" value="P:regulation of epidermal growth factor receptor signaling pathway"/>
    <property type="evidence" value="ECO:0007669"/>
    <property type="project" value="Ensembl"/>
</dbReference>
<dbReference type="GO" id="GO:0005524">
    <property type="term" value="F:ATP binding"/>
    <property type="evidence" value="ECO:0007669"/>
    <property type="project" value="UniProtKB-UniRule"/>
</dbReference>
<evidence type="ECO:0000256" key="27">
    <source>
        <dbReference type="PROSITE-ProRule" id="PRU00191"/>
    </source>
</evidence>
<dbReference type="InterPro" id="IPR036860">
    <property type="entry name" value="SH2_dom_sf"/>
</dbReference>
<dbReference type="AlphaFoldDB" id="A0A2K5NKC8"/>
<dbReference type="GO" id="GO:0005154">
    <property type="term" value="F:epidermal growth factor receptor binding"/>
    <property type="evidence" value="ECO:0007669"/>
    <property type="project" value="Ensembl"/>
</dbReference>